<sequence>ERKANLHYPFATKEEWKFSSFLLRSGMSMACIDELLALDLVGIRRLPLSFRTAKELRSRCEMLPPGPRWSCRPIVTSHPTKSPLRLFWRDPVECLEALFSNPAFHDKMDFVPRRVYETSARLVRVYNE</sequence>
<proteinExistence type="predicted"/>
<reference evidence="1" key="1">
    <citation type="journal article" date="2021" name="New Phytol.">
        <title>Evolutionary innovations through gain and loss of genes in the ectomycorrhizal Boletales.</title>
        <authorList>
            <person name="Wu G."/>
            <person name="Miyauchi S."/>
            <person name="Morin E."/>
            <person name="Kuo A."/>
            <person name="Drula E."/>
            <person name="Varga T."/>
            <person name="Kohler A."/>
            <person name="Feng B."/>
            <person name="Cao Y."/>
            <person name="Lipzen A."/>
            <person name="Daum C."/>
            <person name="Hundley H."/>
            <person name="Pangilinan J."/>
            <person name="Johnson J."/>
            <person name="Barry K."/>
            <person name="LaButti K."/>
            <person name="Ng V."/>
            <person name="Ahrendt S."/>
            <person name="Min B."/>
            <person name="Choi I.G."/>
            <person name="Park H."/>
            <person name="Plett J.M."/>
            <person name="Magnuson J."/>
            <person name="Spatafora J.W."/>
            <person name="Nagy L.G."/>
            <person name="Henrissat B."/>
            <person name="Grigoriev I.V."/>
            <person name="Yang Z.L."/>
            <person name="Xu J."/>
            <person name="Martin F.M."/>
        </authorList>
    </citation>
    <scope>NUCLEOTIDE SEQUENCE</scope>
    <source>
        <strain evidence="1">KUC20120723A-06</strain>
    </source>
</reference>
<protein>
    <submittedName>
        <fullName evidence="1">Uncharacterized protein</fullName>
    </submittedName>
</protein>
<comment type="caution">
    <text evidence="1">The sequence shown here is derived from an EMBL/GenBank/DDBJ whole genome shotgun (WGS) entry which is preliminary data.</text>
</comment>
<name>A0ACB8AUP0_9AGAM</name>
<dbReference type="Proteomes" id="UP000790709">
    <property type="component" value="Unassembled WGS sequence"/>
</dbReference>
<keyword evidence="2" id="KW-1185">Reference proteome</keyword>
<organism evidence="1 2">
    <name type="scientific">Leucogyrophana mollusca</name>
    <dbReference type="NCBI Taxonomy" id="85980"/>
    <lineage>
        <taxon>Eukaryota</taxon>
        <taxon>Fungi</taxon>
        <taxon>Dikarya</taxon>
        <taxon>Basidiomycota</taxon>
        <taxon>Agaricomycotina</taxon>
        <taxon>Agaricomycetes</taxon>
        <taxon>Agaricomycetidae</taxon>
        <taxon>Boletales</taxon>
        <taxon>Boletales incertae sedis</taxon>
        <taxon>Leucogyrophana</taxon>
    </lineage>
</organism>
<gene>
    <name evidence="1" type="ORF">BV22DRAFT_990221</name>
</gene>
<evidence type="ECO:0000313" key="2">
    <source>
        <dbReference type="Proteomes" id="UP000790709"/>
    </source>
</evidence>
<evidence type="ECO:0000313" key="1">
    <source>
        <dbReference type="EMBL" id="KAH7917077.1"/>
    </source>
</evidence>
<feature type="non-terminal residue" evidence="1">
    <location>
        <position position="1"/>
    </location>
</feature>
<dbReference type="EMBL" id="MU267295">
    <property type="protein sequence ID" value="KAH7917077.1"/>
    <property type="molecule type" value="Genomic_DNA"/>
</dbReference>
<feature type="non-terminal residue" evidence="1">
    <location>
        <position position="128"/>
    </location>
</feature>
<accession>A0ACB8AUP0</accession>